<organism evidence="1 2">
    <name type="scientific">Streptomyces kaniharaensis</name>
    <dbReference type="NCBI Taxonomy" id="212423"/>
    <lineage>
        <taxon>Bacteria</taxon>
        <taxon>Bacillati</taxon>
        <taxon>Actinomycetota</taxon>
        <taxon>Actinomycetes</taxon>
        <taxon>Kitasatosporales</taxon>
        <taxon>Streptomycetaceae</taxon>
        <taxon>Streptomyces</taxon>
    </lineage>
</organism>
<protein>
    <submittedName>
        <fullName evidence="1">Uncharacterized protein</fullName>
    </submittedName>
</protein>
<dbReference type="EMBL" id="WBOF01000006">
    <property type="protein sequence ID" value="MQS17796.1"/>
    <property type="molecule type" value="Genomic_DNA"/>
</dbReference>
<dbReference type="OrthoDB" id="501927at2"/>
<name>A0A6N7L1E1_9ACTN</name>
<sequence>MRADLLLEPVPGLDEALTAVTAFDRTLAAGLLRPSPAQGAGLAALADAVVASPLAARTAEAADRAAAGTAGEDDFLVLAASRTALLGAVHDALADRIDDATGRPRPADSAVPAADGPQAVNLLAAARSWLADLARAGWQGLDHELVAGAAPIVSAMLPDPVLRRPATLLDGFAAELAASCPGTALDRIPLRRWADLWSRALLLTEPGALGAPATDTVTGRLLPLGVDLHEHATAAQAQVHAVFEPADGSAPRLVRASVAVPKPDTVVGAGVWQLLRPHLSLLAAAGEGRAMDLTDMPVTAEGDLLWNDAHARPGEPADAFATARIALPTAVAATTAPLDRHPARITVPVLLEGYTVHQDADAVTFTVTGQPVTVDTDRIPAAGPLGPEAVAASSACIGLLRWDAGQFTVQPLAVETTVKRKTVAVHAGAWAGGTADKNGAKAEKAATEAVAMLRERAGRLLRK</sequence>
<evidence type="ECO:0000313" key="1">
    <source>
        <dbReference type="EMBL" id="MQS17796.1"/>
    </source>
</evidence>
<accession>A0A6N7L1E1</accession>
<proteinExistence type="predicted"/>
<keyword evidence="2" id="KW-1185">Reference proteome</keyword>
<dbReference type="AlphaFoldDB" id="A0A6N7L1E1"/>
<gene>
    <name evidence="1" type="ORF">F7Q99_37810</name>
</gene>
<reference evidence="1 2" key="1">
    <citation type="submission" date="2019-09" db="EMBL/GenBank/DDBJ databases">
        <title>Genome Sequences of Streptomyces kaniharaensis ATCC 21070.</title>
        <authorList>
            <person name="Zhu W."/>
            <person name="De Crecy-Lagard V."/>
            <person name="Richards N.G."/>
        </authorList>
    </citation>
    <scope>NUCLEOTIDE SEQUENCE [LARGE SCALE GENOMIC DNA]</scope>
    <source>
        <strain evidence="1 2">SF-557</strain>
    </source>
</reference>
<evidence type="ECO:0000313" key="2">
    <source>
        <dbReference type="Proteomes" id="UP000450000"/>
    </source>
</evidence>
<dbReference type="RefSeq" id="WP_153471511.1">
    <property type="nucleotide sequence ID" value="NZ_WBOF01000006.1"/>
</dbReference>
<comment type="caution">
    <text evidence="1">The sequence shown here is derived from an EMBL/GenBank/DDBJ whole genome shotgun (WGS) entry which is preliminary data.</text>
</comment>
<dbReference type="Proteomes" id="UP000450000">
    <property type="component" value="Unassembled WGS sequence"/>
</dbReference>